<feature type="binding site" evidence="4">
    <location>
        <position position="33"/>
    </location>
    <ligand>
        <name>Mg(2+)</name>
        <dbReference type="ChEBI" id="CHEBI:18420"/>
    </ligand>
</feature>
<evidence type="ECO:0000313" key="5">
    <source>
        <dbReference type="Ensembl" id="ENSPMRP00000020161.1"/>
    </source>
</evidence>
<accession>A0A670J7F1</accession>
<dbReference type="OMA" id="TWEMRIF"/>
<reference evidence="5" key="3">
    <citation type="submission" date="2025-09" db="UniProtKB">
        <authorList>
            <consortium name="Ensembl"/>
        </authorList>
    </citation>
    <scope>IDENTIFICATION</scope>
</reference>
<dbReference type="GO" id="GO:0005525">
    <property type="term" value="F:GTP binding"/>
    <property type="evidence" value="ECO:0007669"/>
    <property type="project" value="UniProtKB-KW"/>
</dbReference>
<name>A0A670J7F1_PODMU</name>
<dbReference type="Gene3D" id="3.40.50.300">
    <property type="entry name" value="P-loop containing nucleotide triphosphate hydrolases"/>
    <property type="match status" value="1"/>
</dbReference>
<dbReference type="Proteomes" id="UP000472272">
    <property type="component" value="Chromosome 13"/>
</dbReference>
<keyword evidence="1 3" id="KW-0547">Nucleotide-binding</keyword>
<evidence type="ECO:0000313" key="6">
    <source>
        <dbReference type="Proteomes" id="UP000472272"/>
    </source>
</evidence>
<keyword evidence="4" id="KW-0460">Magnesium</keyword>
<dbReference type="SUPFAM" id="SSF52540">
    <property type="entry name" value="P-loop containing nucleoside triphosphate hydrolases"/>
    <property type="match status" value="1"/>
</dbReference>
<dbReference type="InterPro" id="IPR027417">
    <property type="entry name" value="P-loop_NTPase"/>
</dbReference>
<feature type="binding site" evidence="3">
    <location>
        <begin position="26"/>
        <end position="33"/>
    </location>
    <ligand>
        <name>GTP</name>
        <dbReference type="ChEBI" id="CHEBI:37565"/>
    </ligand>
</feature>
<organism evidence="5 6">
    <name type="scientific">Podarcis muralis</name>
    <name type="common">Wall lizard</name>
    <name type="synonym">Lacerta muralis</name>
    <dbReference type="NCBI Taxonomy" id="64176"/>
    <lineage>
        <taxon>Eukaryota</taxon>
        <taxon>Metazoa</taxon>
        <taxon>Chordata</taxon>
        <taxon>Craniata</taxon>
        <taxon>Vertebrata</taxon>
        <taxon>Euteleostomi</taxon>
        <taxon>Lepidosauria</taxon>
        <taxon>Squamata</taxon>
        <taxon>Bifurcata</taxon>
        <taxon>Unidentata</taxon>
        <taxon>Episquamata</taxon>
        <taxon>Laterata</taxon>
        <taxon>Lacertibaenia</taxon>
        <taxon>Lacertidae</taxon>
        <taxon>Podarcis</taxon>
    </lineage>
</organism>
<evidence type="ECO:0000256" key="4">
    <source>
        <dbReference type="PIRSR" id="PIRSR606689-2"/>
    </source>
</evidence>
<dbReference type="GO" id="GO:0046872">
    <property type="term" value="F:metal ion binding"/>
    <property type="evidence" value="ECO:0007669"/>
    <property type="project" value="UniProtKB-KW"/>
</dbReference>
<keyword evidence="2 3" id="KW-0342">GTP-binding</keyword>
<keyword evidence="4" id="KW-0479">Metal-binding</keyword>
<dbReference type="AlphaFoldDB" id="A0A670J7F1"/>
<sequence>MGLLLSRIQSALQSFYGTEARILLLGMDAAGKTTLLYKLKLNETVTTIPTISFNVEKIQMFLMGQHCRFSFCSTHH</sequence>
<dbReference type="InterPro" id="IPR024156">
    <property type="entry name" value="Small_GTPase_ARF"/>
</dbReference>
<dbReference type="Pfam" id="PF00025">
    <property type="entry name" value="Arf"/>
    <property type="match status" value="1"/>
</dbReference>
<reference evidence="5 6" key="1">
    <citation type="journal article" date="2019" name="Proc. Natl. Acad. Sci. U.S.A.">
        <title>Regulatory changes in pterin and carotenoid genes underlie balanced color polymorphisms in the wall lizard.</title>
        <authorList>
            <person name="Andrade P."/>
            <person name="Pinho C."/>
            <person name="Perez I de Lanuza G."/>
            <person name="Afonso S."/>
            <person name="Brejcha J."/>
            <person name="Rubin C.J."/>
            <person name="Wallerman O."/>
            <person name="Pereira P."/>
            <person name="Sabatino S.J."/>
            <person name="Bellati A."/>
            <person name="Pellitteri-Rosa D."/>
            <person name="Bosakova Z."/>
            <person name="Bunikis I."/>
            <person name="Carretero M.A."/>
            <person name="Feiner N."/>
            <person name="Marsik P."/>
            <person name="Pauperio F."/>
            <person name="Salvi D."/>
            <person name="Soler L."/>
            <person name="While G.M."/>
            <person name="Uller T."/>
            <person name="Font E."/>
            <person name="Andersson L."/>
            <person name="Carneiro M."/>
        </authorList>
    </citation>
    <scope>NUCLEOTIDE SEQUENCE</scope>
</reference>
<evidence type="ECO:0000256" key="2">
    <source>
        <dbReference type="ARBA" id="ARBA00023134"/>
    </source>
</evidence>
<dbReference type="InterPro" id="IPR006689">
    <property type="entry name" value="Small_GTPase_ARF/SAR"/>
</dbReference>
<dbReference type="Ensembl" id="ENSPMRT00000021405.1">
    <property type="protein sequence ID" value="ENSPMRP00000020161.1"/>
    <property type="gene ID" value="ENSPMRG00000013134.1"/>
</dbReference>
<dbReference type="GeneTree" id="ENSGT00940000165938"/>
<dbReference type="PANTHER" id="PTHR11711">
    <property type="entry name" value="ADP RIBOSYLATION FACTOR-RELATED"/>
    <property type="match status" value="1"/>
</dbReference>
<proteinExistence type="predicted"/>
<feature type="binding site" evidence="4">
    <location>
        <position position="50"/>
    </location>
    <ligand>
        <name>Mg(2+)</name>
        <dbReference type="ChEBI" id="CHEBI:18420"/>
    </ligand>
</feature>
<protein>
    <submittedName>
        <fullName evidence="5">Uncharacterized protein</fullName>
    </submittedName>
</protein>
<keyword evidence="6" id="KW-1185">Reference proteome</keyword>
<reference evidence="5" key="2">
    <citation type="submission" date="2025-08" db="UniProtKB">
        <authorList>
            <consortium name="Ensembl"/>
        </authorList>
    </citation>
    <scope>IDENTIFICATION</scope>
</reference>
<evidence type="ECO:0000256" key="3">
    <source>
        <dbReference type="PIRSR" id="PIRSR606689-1"/>
    </source>
</evidence>
<dbReference type="GO" id="GO:0003924">
    <property type="term" value="F:GTPase activity"/>
    <property type="evidence" value="ECO:0007669"/>
    <property type="project" value="InterPro"/>
</dbReference>
<evidence type="ECO:0000256" key="1">
    <source>
        <dbReference type="ARBA" id="ARBA00022741"/>
    </source>
</evidence>